<protein>
    <submittedName>
        <fullName evidence="3">Uncharacterized protein</fullName>
    </submittedName>
</protein>
<dbReference type="AlphaFoldDB" id="A0A545AMJ8"/>
<organism evidence="3 4">
    <name type="scientific">Cryptosporangium phraense</name>
    <dbReference type="NCBI Taxonomy" id="2593070"/>
    <lineage>
        <taxon>Bacteria</taxon>
        <taxon>Bacillati</taxon>
        <taxon>Actinomycetota</taxon>
        <taxon>Actinomycetes</taxon>
        <taxon>Cryptosporangiales</taxon>
        <taxon>Cryptosporangiaceae</taxon>
        <taxon>Cryptosporangium</taxon>
    </lineage>
</organism>
<comment type="caution">
    <text evidence="3">The sequence shown here is derived from an EMBL/GenBank/DDBJ whole genome shotgun (WGS) entry which is preliminary data.</text>
</comment>
<proteinExistence type="predicted"/>
<feature type="compositionally biased region" description="Basic residues" evidence="1">
    <location>
        <begin position="34"/>
        <end position="45"/>
    </location>
</feature>
<feature type="region of interest" description="Disordered" evidence="1">
    <location>
        <begin position="119"/>
        <end position="192"/>
    </location>
</feature>
<keyword evidence="2" id="KW-0812">Transmembrane</keyword>
<dbReference type="Proteomes" id="UP000317982">
    <property type="component" value="Unassembled WGS sequence"/>
</dbReference>
<evidence type="ECO:0000256" key="2">
    <source>
        <dbReference type="SAM" id="Phobius"/>
    </source>
</evidence>
<evidence type="ECO:0000313" key="4">
    <source>
        <dbReference type="Proteomes" id="UP000317982"/>
    </source>
</evidence>
<keyword evidence="4" id="KW-1185">Reference proteome</keyword>
<feature type="compositionally biased region" description="Basic and acidic residues" evidence="1">
    <location>
        <begin position="20"/>
        <end position="33"/>
    </location>
</feature>
<evidence type="ECO:0000256" key="1">
    <source>
        <dbReference type="SAM" id="MobiDB-lite"/>
    </source>
</evidence>
<keyword evidence="2" id="KW-1133">Transmembrane helix</keyword>
<feature type="compositionally biased region" description="Acidic residues" evidence="1">
    <location>
        <begin position="174"/>
        <end position="183"/>
    </location>
</feature>
<dbReference type="EMBL" id="VIRS01000018">
    <property type="protein sequence ID" value="TQS42526.1"/>
    <property type="molecule type" value="Genomic_DNA"/>
</dbReference>
<feature type="transmembrane region" description="Helical" evidence="2">
    <location>
        <begin position="65"/>
        <end position="86"/>
    </location>
</feature>
<dbReference type="InParanoid" id="A0A545AMJ8"/>
<keyword evidence="2" id="KW-0472">Membrane</keyword>
<feature type="region of interest" description="Disordered" evidence="1">
    <location>
        <begin position="1"/>
        <end position="56"/>
    </location>
</feature>
<sequence length="200" mass="21205">MAQVPLALVDDPDEESLTEALDRPTETAEDPTRPGRHRHRRRRREQLREDEPAFASSRTARTVRFALCVASLIGLAYATIVVLGLLRPGETEALGLPSRHPSETDAPLAAPGRPLSVETENDAQETTVTASPSATASASASPRPSESAAAESESPAPSEPADEDESPSPTPPADSDDGNGDEDERGKLIDVNLLGIRISI</sequence>
<dbReference type="RefSeq" id="WP_142707215.1">
    <property type="nucleotide sequence ID" value="NZ_VIRS01000018.1"/>
</dbReference>
<name>A0A545AMJ8_9ACTN</name>
<gene>
    <name evidence="3" type="ORF">FL583_24840</name>
</gene>
<feature type="compositionally biased region" description="Low complexity" evidence="1">
    <location>
        <begin position="129"/>
        <end position="156"/>
    </location>
</feature>
<reference evidence="3 4" key="1">
    <citation type="submission" date="2019-07" db="EMBL/GenBank/DDBJ databases">
        <title>Cryptosporangium phraense sp. nov., isolated from plant litter.</title>
        <authorList>
            <person name="Suriyachadkun C."/>
        </authorList>
    </citation>
    <scope>NUCLEOTIDE SEQUENCE [LARGE SCALE GENOMIC DNA]</scope>
    <source>
        <strain evidence="3 4">A-T 5661</strain>
    </source>
</reference>
<accession>A0A545AMJ8</accession>
<evidence type="ECO:0000313" key="3">
    <source>
        <dbReference type="EMBL" id="TQS42526.1"/>
    </source>
</evidence>